<dbReference type="STRING" id="983917.RGE_00590"/>
<dbReference type="InterPro" id="IPR056935">
    <property type="entry name" value="Rv0428c-like_C"/>
</dbReference>
<evidence type="ECO:0000259" key="3">
    <source>
        <dbReference type="PROSITE" id="PS51186"/>
    </source>
</evidence>
<dbReference type="InterPro" id="IPR000182">
    <property type="entry name" value="GNAT_dom"/>
</dbReference>
<dbReference type="CDD" id="cd04301">
    <property type="entry name" value="NAT_SF"/>
    <property type="match status" value="1"/>
</dbReference>
<organism evidence="4 5">
    <name type="scientific">Rubrivivax gelatinosus (strain NBRC 100245 / IL144)</name>
    <dbReference type="NCBI Taxonomy" id="983917"/>
    <lineage>
        <taxon>Bacteria</taxon>
        <taxon>Pseudomonadati</taxon>
        <taxon>Pseudomonadota</taxon>
        <taxon>Betaproteobacteria</taxon>
        <taxon>Burkholderiales</taxon>
        <taxon>Sphaerotilaceae</taxon>
        <taxon>Rubrivivax</taxon>
    </lineage>
</organism>
<keyword evidence="1 4" id="KW-0808">Transferase</keyword>
<dbReference type="EMBL" id="AP012320">
    <property type="protein sequence ID" value="BAL93404.1"/>
    <property type="molecule type" value="Genomic_DNA"/>
</dbReference>
<dbReference type="InterPro" id="IPR050832">
    <property type="entry name" value="Bact_Acetyltransf"/>
</dbReference>
<dbReference type="RefSeq" id="WP_014426296.1">
    <property type="nucleotide sequence ID" value="NC_017075.1"/>
</dbReference>
<dbReference type="SUPFAM" id="SSF55729">
    <property type="entry name" value="Acyl-CoA N-acyltransferases (Nat)"/>
    <property type="match status" value="1"/>
</dbReference>
<dbReference type="PANTHER" id="PTHR43877">
    <property type="entry name" value="AMINOALKYLPHOSPHONATE N-ACETYLTRANSFERASE-RELATED-RELATED"/>
    <property type="match status" value="1"/>
</dbReference>
<dbReference type="Pfam" id="PF24553">
    <property type="entry name" value="Rv0428c_C"/>
    <property type="match status" value="1"/>
</dbReference>
<dbReference type="Gene3D" id="3.40.630.30">
    <property type="match status" value="1"/>
</dbReference>
<evidence type="ECO:0000313" key="4">
    <source>
        <dbReference type="EMBL" id="BAL93404.1"/>
    </source>
</evidence>
<feature type="domain" description="N-acetyltransferase" evidence="3">
    <location>
        <begin position="102"/>
        <end position="258"/>
    </location>
</feature>
<dbReference type="KEGG" id="rge:RGE_00590"/>
<accession>I0HK67</accession>
<keyword evidence="2" id="KW-0012">Acyltransferase</keyword>
<keyword evidence="5" id="KW-1185">Reference proteome</keyword>
<reference evidence="4 5" key="1">
    <citation type="journal article" date="2012" name="J. Bacteriol.">
        <title>Complete genome sequence of phototrophic betaproteobacterium Rubrivivax gelatinosus IL144.</title>
        <authorList>
            <person name="Nagashima S."/>
            <person name="Kamimura A."/>
            <person name="Shimizu T."/>
            <person name="Nakamura-isaki S."/>
            <person name="Aono E."/>
            <person name="Sakamoto K."/>
            <person name="Ichikawa N."/>
            <person name="Nakazawa H."/>
            <person name="Sekine M."/>
            <person name="Yamazaki S."/>
            <person name="Fujita N."/>
            <person name="Shimada K."/>
            <person name="Hanada S."/>
            <person name="Nagashima K.V.P."/>
        </authorList>
    </citation>
    <scope>NUCLEOTIDE SEQUENCE [LARGE SCALE GENOMIC DNA]</scope>
    <source>
        <strain evidence="5">NBRC 100245 / IL144</strain>
    </source>
</reference>
<evidence type="ECO:0000256" key="1">
    <source>
        <dbReference type="ARBA" id="ARBA00022679"/>
    </source>
</evidence>
<dbReference type="PROSITE" id="PS51186">
    <property type="entry name" value="GNAT"/>
    <property type="match status" value="1"/>
</dbReference>
<protein>
    <submittedName>
        <fullName evidence="4">Putative N-acetyltransferase</fullName>
    </submittedName>
</protein>
<name>I0HK67_RUBGI</name>
<dbReference type="Proteomes" id="UP000007883">
    <property type="component" value="Chromosome"/>
</dbReference>
<gene>
    <name evidence="4" type="ordered locus">RGE_00590</name>
</gene>
<dbReference type="HOGENOM" id="CLU_048109_0_1_4"/>
<dbReference type="PATRIC" id="fig|983917.3.peg.54"/>
<dbReference type="eggNOG" id="COG0456">
    <property type="taxonomic scope" value="Bacteria"/>
</dbReference>
<proteinExistence type="predicted"/>
<dbReference type="GO" id="GO:0016747">
    <property type="term" value="F:acyltransferase activity, transferring groups other than amino-acyl groups"/>
    <property type="evidence" value="ECO:0007669"/>
    <property type="project" value="InterPro"/>
</dbReference>
<dbReference type="InterPro" id="IPR016181">
    <property type="entry name" value="Acyl_CoA_acyltransferase"/>
</dbReference>
<dbReference type="AlphaFoldDB" id="I0HK67"/>
<evidence type="ECO:0000256" key="2">
    <source>
        <dbReference type="ARBA" id="ARBA00023315"/>
    </source>
</evidence>
<sequence length="258" mass="27576">MLETLAARAEDAGLNAAAPREQRWIDGWLVRYSPGKAKRARCINAVADGRLPLDERLALAAAVYRDAGLPMFVRITPFTRPATLDAELAARGWARIDDTRVMVAPELDPAWRTDAAAAAPEGFTWNILDSAAFAATVGALRASPMEQREAHAKRLAGAPVPHTALALLREVDGAVLACGQVAVEAGFAGLYDVFTAPEARGQGHAARLCRRLLGLAMGQGATVGYLQVEADNTPARTIYGRLGFADAFAYHYRQAPEA</sequence>
<evidence type="ECO:0000313" key="5">
    <source>
        <dbReference type="Proteomes" id="UP000007883"/>
    </source>
</evidence>